<dbReference type="AlphaFoldDB" id="A0A8X6MT33"/>
<gene>
    <name evidence="1" type="ORF">NPIL_513301</name>
</gene>
<reference evidence="1" key="1">
    <citation type="submission" date="2020-08" db="EMBL/GenBank/DDBJ databases">
        <title>Multicomponent nature underlies the extraordinary mechanical properties of spider dragline silk.</title>
        <authorList>
            <person name="Kono N."/>
            <person name="Nakamura H."/>
            <person name="Mori M."/>
            <person name="Yoshida Y."/>
            <person name="Ohtoshi R."/>
            <person name="Malay A.D."/>
            <person name="Moran D.A.P."/>
            <person name="Tomita M."/>
            <person name="Numata K."/>
            <person name="Arakawa K."/>
        </authorList>
    </citation>
    <scope>NUCLEOTIDE SEQUENCE</scope>
</reference>
<evidence type="ECO:0000313" key="1">
    <source>
        <dbReference type="EMBL" id="GFS76652.1"/>
    </source>
</evidence>
<proteinExistence type="predicted"/>
<name>A0A8X6MT33_NEPPI</name>
<dbReference type="EMBL" id="BMAW01050708">
    <property type="protein sequence ID" value="GFS76652.1"/>
    <property type="molecule type" value="Genomic_DNA"/>
</dbReference>
<comment type="caution">
    <text evidence="1">The sequence shown here is derived from an EMBL/GenBank/DDBJ whole genome shotgun (WGS) entry which is preliminary data.</text>
</comment>
<organism evidence="1 2">
    <name type="scientific">Nephila pilipes</name>
    <name type="common">Giant wood spider</name>
    <name type="synonym">Nephila maculata</name>
    <dbReference type="NCBI Taxonomy" id="299642"/>
    <lineage>
        <taxon>Eukaryota</taxon>
        <taxon>Metazoa</taxon>
        <taxon>Ecdysozoa</taxon>
        <taxon>Arthropoda</taxon>
        <taxon>Chelicerata</taxon>
        <taxon>Arachnida</taxon>
        <taxon>Araneae</taxon>
        <taxon>Araneomorphae</taxon>
        <taxon>Entelegynae</taxon>
        <taxon>Araneoidea</taxon>
        <taxon>Nephilidae</taxon>
        <taxon>Nephila</taxon>
    </lineage>
</organism>
<evidence type="ECO:0000313" key="2">
    <source>
        <dbReference type="Proteomes" id="UP000887013"/>
    </source>
</evidence>
<sequence length="149" mass="16216">MVLEQLQNQQIRLEQLHNLTGGQLQQRVLHTTPALSSVSVGERRRQVHGGEVLVGGSGFVSLDLSPGIGFVGRVDFSSDASGVGESASRTACPSPASSLFSVKLVLHAVSNLWGCRSMVMDRLIRETRKKQNLTFVTLKQTLLPFDNMV</sequence>
<keyword evidence="2" id="KW-1185">Reference proteome</keyword>
<protein>
    <submittedName>
        <fullName evidence="1">Uncharacterized protein</fullName>
    </submittedName>
</protein>
<accession>A0A8X6MT33</accession>
<dbReference type="Proteomes" id="UP000887013">
    <property type="component" value="Unassembled WGS sequence"/>
</dbReference>